<dbReference type="GO" id="GO:0005737">
    <property type="term" value="C:cytoplasm"/>
    <property type="evidence" value="ECO:0007669"/>
    <property type="project" value="TreeGrafter"/>
</dbReference>
<dbReference type="Pfam" id="PF12850">
    <property type="entry name" value="Metallophos_2"/>
    <property type="match status" value="1"/>
</dbReference>
<dbReference type="CDD" id="cd00838">
    <property type="entry name" value="MPP_superfamily"/>
    <property type="match status" value="1"/>
</dbReference>
<gene>
    <name evidence="3" type="ORF">Pan189_22700</name>
</gene>
<evidence type="ECO:0000313" key="3">
    <source>
        <dbReference type="EMBL" id="QDT37887.1"/>
    </source>
</evidence>
<keyword evidence="4" id="KW-1185">Reference proteome</keyword>
<dbReference type="InterPro" id="IPR029052">
    <property type="entry name" value="Metallo-depent_PP-like"/>
</dbReference>
<dbReference type="GO" id="GO:0016791">
    <property type="term" value="F:phosphatase activity"/>
    <property type="evidence" value="ECO:0007669"/>
    <property type="project" value="TreeGrafter"/>
</dbReference>
<dbReference type="Proteomes" id="UP000317318">
    <property type="component" value="Chromosome"/>
</dbReference>
<dbReference type="OrthoDB" id="9800565at2"/>
<dbReference type="AlphaFoldDB" id="A0A517R1X3"/>
<dbReference type="RefSeq" id="WP_145366154.1">
    <property type="nucleotide sequence ID" value="NZ_CP036268.1"/>
</dbReference>
<dbReference type="PIRSF" id="PIRSF000883">
    <property type="entry name" value="Pesterase_MJ0912"/>
    <property type="match status" value="1"/>
</dbReference>
<reference evidence="3 4" key="1">
    <citation type="submission" date="2019-02" db="EMBL/GenBank/DDBJ databases">
        <title>Deep-cultivation of Planctomycetes and their phenomic and genomic characterization uncovers novel biology.</title>
        <authorList>
            <person name="Wiegand S."/>
            <person name="Jogler M."/>
            <person name="Boedeker C."/>
            <person name="Pinto D."/>
            <person name="Vollmers J."/>
            <person name="Rivas-Marin E."/>
            <person name="Kohn T."/>
            <person name="Peeters S.H."/>
            <person name="Heuer A."/>
            <person name="Rast P."/>
            <person name="Oberbeckmann S."/>
            <person name="Bunk B."/>
            <person name="Jeske O."/>
            <person name="Meyerdierks A."/>
            <person name="Storesund J.E."/>
            <person name="Kallscheuer N."/>
            <person name="Luecker S."/>
            <person name="Lage O.M."/>
            <person name="Pohl T."/>
            <person name="Merkel B.J."/>
            <person name="Hornburger P."/>
            <person name="Mueller R.-W."/>
            <person name="Bruemmer F."/>
            <person name="Labrenz M."/>
            <person name="Spormann A.M."/>
            <person name="Op den Camp H."/>
            <person name="Overmann J."/>
            <person name="Amann R."/>
            <person name="Jetten M.S.M."/>
            <person name="Mascher T."/>
            <person name="Medema M.H."/>
            <person name="Devos D.P."/>
            <person name="Kaster A.-K."/>
            <person name="Ovreas L."/>
            <person name="Rohde M."/>
            <person name="Galperin M.Y."/>
            <person name="Jogler C."/>
        </authorList>
    </citation>
    <scope>NUCLEOTIDE SEQUENCE [LARGE SCALE GENOMIC DNA]</scope>
    <source>
        <strain evidence="3 4">Pan189</strain>
    </source>
</reference>
<proteinExistence type="inferred from homology"/>
<protein>
    <submittedName>
        <fullName evidence="3">Phosphodiesterase</fullName>
    </submittedName>
</protein>
<evidence type="ECO:0000313" key="4">
    <source>
        <dbReference type="Proteomes" id="UP000317318"/>
    </source>
</evidence>
<feature type="domain" description="Calcineurin-like phosphoesterase" evidence="2">
    <location>
        <begin position="3"/>
        <end position="209"/>
    </location>
</feature>
<sequence length="247" mass="27954">MKAFISDIHGNLEALEAVLADIEAQDISEIYCFGDIIGYGPDPIACIDRVMKASNMTLLGNHDQAALFDPEGFNAGAERAIFWTRKILESDRGPSADERWEFLSGLPRMKKEGDFLFVHGSARNPLNEYVFPEDIYNQRKMEKIFGLVDRYCFQGHTHIAGVFTADLDFVAPEETDFRFELSDAKALVNVGSVGQPRNGDPRAQYVTVDDRTVTFRRIEYPLETTRKKIYDIADLDNFLGDRLVDGR</sequence>
<dbReference type="InterPro" id="IPR011152">
    <property type="entry name" value="Pesterase_MJ0912"/>
</dbReference>
<accession>A0A517R1X3</accession>
<name>A0A517R1X3_9PLAN</name>
<dbReference type="PANTHER" id="PTHR42850:SF2">
    <property type="entry name" value="BLL5683 PROTEIN"/>
    <property type="match status" value="1"/>
</dbReference>
<dbReference type="Gene3D" id="3.60.21.10">
    <property type="match status" value="1"/>
</dbReference>
<dbReference type="KEGG" id="svp:Pan189_22700"/>
<dbReference type="EMBL" id="CP036268">
    <property type="protein sequence ID" value="QDT37887.1"/>
    <property type="molecule type" value="Genomic_DNA"/>
</dbReference>
<dbReference type="PANTHER" id="PTHR42850">
    <property type="entry name" value="METALLOPHOSPHOESTERASE"/>
    <property type="match status" value="1"/>
</dbReference>
<organism evidence="3 4">
    <name type="scientific">Stratiformator vulcanicus</name>
    <dbReference type="NCBI Taxonomy" id="2527980"/>
    <lineage>
        <taxon>Bacteria</taxon>
        <taxon>Pseudomonadati</taxon>
        <taxon>Planctomycetota</taxon>
        <taxon>Planctomycetia</taxon>
        <taxon>Planctomycetales</taxon>
        <taxon>Planctomycetaceae</taxon>
        <taxon>Stratiformator</taxon>
    </lineage>
</organism>
<evidence type="ECO:0000256" key="1">
    <source>
        <dbReference type="ARBA" id="ARBA00008950"/>
    </source>
</evidence>
<dbReference type="InterPro" id="IPR024654">
    <property type="entry name" value="Calcineurin-like_PHP_lpxH"/>
</dbReference>
<dbReference type="SUPFAM" id="SSF56300">
    <property type="entry name" value="Metallo-dependent phosphatases"/>
    <property type="match status" value="1"/>
</dbReference>
<comment type="similarity">
    <text evidence="1">Belongs to the metallophosphoesterase superfamily. YfcE family.</text>
</comment>
<dbReference type="InterPro" id="IPR050126">
    <property type="entry name" value="Ap4A_hydrolase"/>
</dbReference>
<evidence type="ECO:0000259" key="2">
    <source>
        <dbReference type="Pfam" id="PF12850"/>
    </source>
</evidence>